<dbReference type="SUPFAM" id="SSF52058">
    <property type="entry name" value="L domain-like"/>
    <property type="match status" value="1"/>
</dbReference>
<evidence type="ECO:0000256" key="16">
    <source>
        <dbReference type="ARBA" id="ARBA00023170"/>
    </source>
</evidence>
<protein>
    <recommendedName>
        <fullName evidence="3">non-specific serine/threonine protein kinase</fullName>
        <ecNumber evidence="3">2.7.11.1</ecNumber>
    </recommendedName>
</protein>
<dbReference type="InterPro" id="IPR011009">
    <property type="entry name" value="Kinase-like_dom_sf"/>
</dbReference>
<evidence type="ECO:0000256" key="17">
    <source>
        <dbReference type="ARBA" id="ARBA00023180"/>
    </source>
</evidence>
<evidence type="ECO:0000256" key="22">
    <source>
        <dbReference type="SAM" id="SignalP"/>
    </source>
</evidence>
<comment type="caution">
    <text evidence="24">The sequence shown here is derived from an EMBL/GenBank/DDBJ whole genome shotgun (WGS) entry which is preliminary data.</text>
</comment>
<keyword evidence="4" id="KW-0723">Serine/threonine-protein kinase</keyword>
<dbReference type="PANTHER" id="PTHR48007">
    <property type="entry name" value="LEUCINE-RICH REPEAT RECEPTOR-LIKE PROTEIN KINASE PXC1"/>
    <property type="match status" value="1"/>
</dbReference>
<dbReference type="Gene3D" id="3.30.200.20">
    <property type="entry name" value="Phosphorylase Kinase, domain 1"/>
    <property type="match status" value="1"/>
</dbReference>
<keyword evidence="9 22" id="KW-0732">Signal</keyword>
<evidence type="ECO:0000256" key="5">
    <source>
        <dbReference type="ARBA" id="ARBA00022553"/>
    </source>
</evidence>
<evidence type="ECO:0000256" key="6">
    <source>
        <dbReference type="ARBA" id="ARBA00022614"/>
    </source>
</evidence>
<dbReference type="FunFam" id="1.10.510.10:FF:001023">
    <property type="entry name" value="Os07g0541700 protein"/>
    <property type="match status" value="1"/>
</dbReference>
<dbReference type="PROSITE" id="PS00108">
    <property type="entry name" value="PROTEIN_KINASE_ST"/>
    <property type="match status" value="1"/>
</dbReference>
<comment type="subcellular location">
    <subcellularLocation>
        <location evidence="1">Membrane</location>
        <topology evidence="1">Single-pass type I membrane protein</topology>
    </subcellularLocation>
</comment>
<feature type="transmembrane region" description="Helical" evidence="21">
    <location>
        <begin position="325"/>
        <end position="349"/>
    </location>
</feature>
<dbReference type="Pfam" id="PF00560">
    <property type="entry name" value="LRR_1"/>
    <property type="match status" value="2"/>
</dbReference>
<feature type="domain" description="Protein kinase" evidence="23">
    <location>
        <begin position="430"/>
        <end position="726"/>
    </location>
</feature>
<dbReference type="FunFam" id="3.80.10.10:FF:000101">
    <property type="entry name" value="LRR receptor-like serine/threonine-protein kinase ERECTA"/>
    <property type="match status" value="1"/>
</dbReference>
<keyword evidence="25" id="KW-1185">Reference proteome</keyword>
<comment type="similarity">
    <text evidence="2">Belongs to the protein kinase superfamily. Ser/Thr protein kinase family.</text>
</comment>
<accession>A0A9Q0J961</accession>
<comment type="catalytic activity">
    <reaction evidence="19">
        <text>L-seryl-[protein] + ATP = O-phospho-L-seryl-[protein] + ADP + H(+)</text>
        <dbReference type="Rhea" id="RHEA:17989"/>
        <dbReference type="Rhea" id="RHEA-COMP:9863"/>
        <dbReference type="Rhea" id="RHEA-COMP:11604"/>
        <dbReference type="ChEBI" id="CHEBI:15378"/>
        <dbReference type="ChEBI" id="CHEBI:29999"/>
        <dbReference type="ChEBI" id="CHEBI:30616"/>
        <dbReference type="ChEBI" id="CHEBI:83421"/>
        <dbReference type="ChEBI" id="CHEBI:456216"/>
        <dbReference type="EC" id="2.7.11.1"/>
    </reaction>
</comment>
<organism evidence="24 25">
    <name type="scientific">Turnera subulata</name>
    <dbReference type="NCBI Taxonomy" id="218843"/>
    <lineage>
        <taxon>Eukaryota</taxon>
        <taxon>Viridiplantae</taxon>
        <taxon>Streptophyta</taxon>
        <taxon>Embryophyta</taxon>
        <taxon>Tracheophyta</taxon>
        <taxon>Spermatophyta</taxon>
        <taxon>Magnoliopsida</taxon>
        <taxon>eudicotyledons</taxon>
        <taxon>Gunneridae</taxon>
        <taxon>Pentapetalae</taxon>
        <taxon>rosids</taxon>
        <taxon>fabids</taxon>
        <taxon>Malpighiales</taxon>
        <taxon>Passifloraceae</taxon>
        <taxon>Turnera</taxon>
    </lineage>
</organism>
<gene>
    <name evidence="24" type="ORF">Tsubulata_017206</name>
</gene>
<feature type="region of interest" description="Disordered" evidence="20">
    <location>
        <begin position="294"/>
        <end position="318"/>
    </location>
</feature>
<evidence type="ECO:0000256" key="1">
    <source>
        <dbReference type="ARBA" id="ARBA00004479"/>
    </source>
</evidence>
<dbReference type="Pfam" id="PF13855">
    <property type="entry name" value="LRR_8"/>
    <property type="match status" value="1"/>
</dbReference>
<name>A0A9Q0J961_9ROSI</name>
<dbReference type="InterPro" id="IPR000719">
    <property type="entry name" value="Prot_kinase_dom"/>
</dbReference>
<evidence type="ECO:0000256" key="8">
    <source>
        <dbReference type="ARBA" id="ARBA00022692"/>
    </source>
</evidence>
<keyword evidence="12" id="KW-0418">Kinase</keyword>
<comment type="catalytic activity">
    <reaction evidence="18">
        <text>L-threonyl-[protein] + ATP = O-phospho-L-threonyl-[protein] + ADP + H(+)</text>
        <dbReference type="Rhea" id="RHEA:46608"/>
        <dbReference type="Rhea" id="RHEA-COMP:11060"/>
        <dbReference type="Rhea" id="RHEA-COMP:11605"/>
        <dbReference type="ChEBI" id="CHEBI:15378"/>
        <dbReference type="ChEBI" id="CHEBI:30013"/>
        <dbReference type="ChEBI" id="CHEBI:30616"/>
        <dbReference type="ChEBI" id="CHEBI:61977"/>
        <dbReference type="ChEBI" id="CHEBI:456216"/>
        <dbReference type="EC" id="2.7.11.1"/>
    </reaction>
</comment>
<dbReference type="InterPro" id="IPR003591">
    <property type="entry name" value="Leu-rich_rpt_typical-subtyp"/>
</dbReference>
<keyword evidence="8 21" id="KW-0812">Transmembrane</keyword>
<sequence>MKRRNISLTLLFLFFHILANQNNSIFSLSPDGLALLSLKSAVDPPPDGGASPFSDWNENDPTPCRWTGISCMNVTGFPDPRVVGIAVSGRNLRGYIPSELGTLVYLRRLNLHNNNFYGSIPDQLFNATSLHSLFLYGNNLSGPLPPSICNLPRLQNLDLSNNSLAGSLPENLNSCKQLQRLILAANKFSGPIPAGIWPELDNLVQLDLSSNEFNGSIPNDMGELKSLSNTLNLSFNHLTGRIPKSLGNLPITVSFDLRSNNLTGEIPQTGSFANQGPTAFLNNPLLCGFPLQKPCDKDSAQSSPSSQNPAPGSDDTSKKGLSPGLIILISVADAAGVAFVGLVIVYVYWKKKDDSNGCSCTGKSKFGGGGGGNAATSSSACAFCACVTGHRNEDSEGEEPEKGEGSRGKPEGELVAIDKGFTFELDELLRASAYVLGKSGLGIVYKVVLGNGVPVAVRRLGEGGEQRYKEFVAEAQAIGKVKHPNVVKLRAYYWAPDEKLLISDFVSNGNLANALRGRNGQPSPSLSWSTRLRIAKGTARGLAYLHECSPRKFVHGDIKPSNILLDNEFQPHISDFGLNRLVNITGNNPSSSGGFMGGALPYLKSVQPERTNNYRAPEARIPDSRPAQKWDVYSFGVVLLELLTGKSPELSPTTSTSIEVPDLVRWVRKGFEEENPLSDMVDPMLLQEVHAKKEVLAVFHVALACTEADPEIRPRMKTVSENLERIGT</sequence>
<keyword evidence="6" id="KW-0433">Leucine-rich repeat</keyword>
<evidence type="ECO:0000256" key="20">
    <source>
        <dbReference type="SAM" id="MobiDB-lite"/>
    </source>
</evidence>
<dbReference type="PROSITE" id="PS50011">
    <property type="entry name" value="PROTEIN_KINASE_DOM"/>
    <property type="match status" value="1"/>
</dbReference>
<evidence type="ECO:0000313" key="25">
    <source>
        <dbReference type="Proteomes" id="UP001141552"/>
    </source>
</evidence>
<dbReference type="Gene3D" id="1.10.510.10">
    <property type="entry name" value="Transferase(Phosphotransferase) domain 1"/>
    <property type="match status" value="1"/>
</dbReference>
<proteinExistence type="inferred from homology"/>
<evidence type="ECO:0000256" key="9">
    <source>
        <dbReference type="ARBA" id="ARBA00022729"/>
    </source>
</evidence>
<feature type="region of interest" description="Disordered" evidence="20">
    <location>
        <begin position="391"/>
        <end position="411"/>
    </location>
</feature>
<evidence type="ECO:0000256" key="21">
    <source>
        <dbReference type="SAM" id="Phobius"/>
    </source>
</evidence>
<evidence type="ECO:0000313" key="24">
    <source>
        <dbReference type="EMBL" id="KAJ4834046.1"/>
    </source>
</evidence>
<dbReference type="Pfam" id="PF00069">
    <property type="entry name" value="Pkinase"/>
    <property type="match status" value="1"/>
</dbReference>
<dbReference type="SUPFAM" id="SSF56112">
    <property type="entry name" value="Protein kinase-like (PK-like)"/>
    <property type="match status" value="1"/>
</dbReference>
<keyword evidence="13" id="KW-0067">ATP-binding</keyword>
<evidence type="ECO:0000256" key="3">
    <source>
        <dbReference type="ARBA" id="ARBA00012513"/>
    </source>
</evidence>
<dbReference type="SMART" id="SM00220">
    <property type="entry name" value="S_TKc"/>
    <property type="match status" value="1"/>
</dbReference>
<reference evidence="24" key="2">
    <citation type="journal article" date="2023" name="Plants (Basel)">
        <title>Annotation of the Turnera subulata (Passifloraceae) Draft Genome Reveals the S-Locus Evolved after the Divergence of Turneroideae from Passifloroideae in a Stepwise Manner.</title>
        <authorList>
            <person name="Henning P.M."/>
            <person name="Roalson E.H."/>
            <person name="Mir W."/>
            <person name="McCubbin A.G."/>
            <person name="Shore J.S."/>
        </authorList>
    </citation>
    <scope>NUCLEOTIDE SEQUENCE</scope>
    <source>
        <strain evidence="24">F60SS</strain>
    </source>
</reference>
<dbReference type="CDD" id="cd14066">
    <property type="entry name" value="STKc_IRAK"/>
    <property type="match status" value="1"/>
</dbReference>
<dbReference type="EMBL" id="JAKUCV010004789">
    <property type="protein sequence ID" value="KAJ4834046.1"/>
    <property type="molecule type" value="Genomic_DNA"/>
</dbReference>
<evidence type="ECO:0000256" key="10">
    <source>
        <dbReference type="ARBA" id="ARBA00022737"/>
    </source>
</evidence>
<dbReference type="InterPro" id="IPR046959">
    <property type="entry name" value="PRK1-6/SRF4-like"/>
</dbReference>
<dbReference type="InterPro" id="IPR008271">
    <property type="entry name" value="Ser/Thr_kinase_AS"/>
</dbReference>
<keyword evidence="15 21" id="KW-0472">Membrane</keyword>
<evidence type="ECO:0000256" key="7">
    <source>
        <dbReference type="ARBA" id="ARBA00022679"/>
    </source>
</evidence>
<dbReference type="GO" id="GO:0016020">
    <property type="term" value="C:membrane"/>
    <property type="evidence" value="ECO:0007669"/>
    <property type="project" value="UniProtKB-SubCell"/>
</dbReference>
<keyword evidence="14 21" id="KW-1133">Transmembrane helix</keyword>
<reference evidence="24" key="1">
    <citation type="submission" date="2022-02" db="EMBL/GenBank/DDBJ databases">
        <authorList>
            <person name="Henning P.M."/>
            <person name="McCubbin A.G."/>
            <person name="Shore J.S."/>
        </authorList>
    </citation>
    <scope>NUCLEOTIDE SEQUENCE</scope>
    <source>
        <strain evidence="24">F60SS</strain>
        <tissue evidence="24">Leaves</tissue>
    </source>
</reference>
<dbReference type="Proteomes" id="UP001141552">
    <property type="component" value="Unassembled WGS sequence"/>
</dbReference>
<dbReference type="SMART" id="SM00369">
    <property type="entry name" value="LRR_TYP"/>
    <property type="match status" value="3"/>
</dbReference>
<keyword evidence="11" id="KW-0547">Nucleotide-binding</keyword>
<evidence type="ECO:0000256" key="15">
    <source>
        <dbReference type="ARBA" id="ARBA00023136"/>
    </source>
</evidence>
<feature type="signal peptide" evidence="22">
    <location>
        <begin position="1"/>
        <end position="19"/>
    </location>
</feature>
<keyword evidence="5" id="KW-0597">Phosphoprotein</keyword>
<dbReference type="OrthoDB" id="4062651at2759"/>
<dbReference type="InterPro" id="IPR013210">
    <property type="entry name" value="LRR_N_plant-typ"/>
</dbReference>
<keyword evidence="16" id="KW-0675">Receptor</keyword>
<dbReference type="InterPro" id="IPR032675">
    <property type="entry name" value="LRR_dom_sf"/>
</dbReference>
<dbReference type="FunFam" id="3.80.10.10:FF:000722">
    <property type="entry name" value="Leucine-rich repeat receptor-like protein kinase"/>
    <property type="match status" value="1"/>
</dbReference>
<feature type="chain" id="PRO_5040361576" description="non-specific serine/threonine protein kinase" evidence="22">
    <location>
        <begin position="20"/>
        <end position="728"/>
    </location>
</feature>
<keyword evidence="10" id="KW-0677">Repeat</keyword>
<dbReference type="AlphaFoldDB" id="A0A9Q0J961"/>
<evidence type="ECO:0000256" key="4">
    <source>
        <dbReference type="ARBA" id="ARBA00022527"/>
    </source>
</evidence>
<dbReference type="Pfam" id="PF08263">
    <property type="entry name" value="LRRNT_2"/>
    <property type="match status" value="1"/>
</dbReference>
<dbReference type="GO" id="GO:0005524">
    <property type="term" value="F:ATP binding"/>
    <property type="evidence" value="ECO:0007669"/>
    <property type="project" value="UniProtKB-KW"/>
</dbReference>
<evidence type="ECO:0000256" key="18">
    <source>
        <dbReference type="ARBA" id="ARBA00047899"/>
    </source>
</evidence>
<dbReference type="PANTHER" id="PTHR48007:SF36">
    <property type="entry name" value="RECEPTOR PROTEIN KINASE-LIKE PROTEIN ZAR1"/>
    <property type="match status" value="1"/>
</dbReference>
<evidence type="ECO:0000256" key="14">
    <source>
        <dbReference type="ARBA" id="ARBA00022989"/>
    </source>
</evidence>
<keyword evidence="17" id="KW-0325">Glycoprotein</keyword>
<evidence type="ECO:0000256" key="13">
    <source>
        <dbReference type="ARBA" id="ARBA00022840"/>
    </source>
</evidence>
<dbReference type="Gene3D" id="3.80.10.10">
    <property type="entry name" value="Ribonuclease Inhibitor"/>
    <property type="match status" value="2"/>
</dbReference>
<evidence type="ECO:0000256" key="11">
    <source>
        <dbReference type="ARBA" id="ARBA00022741"/>
    </source>
</evidence>
<keyword evidence="7" id="KW-0808">Transferase</keyword>
<feature type="compositionally biased region" description="Low complexity" evidence="20">
    <location>
        <begin position="300"/>
        <end position="313"/>
    </location>
</feature>
<dbReference type="GO" id="GO:0004674">
    <property type="term" value="F:protein serine/threonine kinase activity"/>
    <property type="evidence" value="ECO:0007669"/>
    <property type="project" value="UniProtKB-KW"/>
</dbReference>
<dbReference type="FunFam" id="3.30.200.20:FF:000467">
    <property type="entry name" value="Leucine-rich repeat receptor-like protein kinase"/>
    <property type="match status" value="1"/>
</dbReference>
<dbReference type="EC" id="2.7.11.1" evidence="3"/>
<dbReference type="InterPro" id="IPR001611">
    <property type="entry name" value="Leu-rich_rpt"/>
</dbReference>
<evidence type="ECO:0000256" key="12">
    <source>
        <dbReference type="ARBA" id="ARBA00022777"/>
    </source>
</evidence>
<evidence type="ECO:0000256" key="2">
    <source>
        <dbReference type="ARBA" id="ARBA00008684"/>
    </source>
</evidence>
<evidence type="ECO:0000256" key="19">
    <source>
        <dbReference type="ARBA" id="ARBA00048679"/>
    </source>
</evidence>
<evidence type="ECO:0000259" key="23">
    <source>
        <dbReference type="PROSITE" id="PS50011"/>
    </source>
</evidence>